<proteinExistence type="predicted"/>
<comment type="caution">
    <text evidence="3">The sequence shown here is derived from an EMBL/GenBank/DDBJ whole genome shotgun (WGS) entry which is preliminary data.</text>
</comment>
<dbReference type="SUPFAM" id="SSF55383">
    <property type="entry name" value="Copper amine oxidase, domain N"/>
    <property type="match status" value="1"/>
</dbReference>
<gene>
    <name evidence="3" type="ORF">OMP38_30230</name>
</gene>
<feature type="chain" id="PRO_5040896453" evidence="1">
    <location>
        <begin position="33"/>
        <end position="100"/>
    </location>
</feature>
<organism evidence="3 4">
    <name type="scientific">Cohnella ginsengisoli</name>
    <dbReference type="NCBI Taxonomy" id="425004"/>
    <lineage>
        <taxon>Bacteria</taxon>
        <taxon>Bacillati</taxon>
        <taxon>Bacillota</taxon>
        <taxon>Bacilli</taxon>
        <taxon>Bacillales</taxon>
        <taxon>Paenibacillaceae</taxon>
        <taxon>Cohnella</taxon>
    </lineage>
</organism>
<reference evidence="3 4" key="1">
    <citation type="submission" date="2022-10" db="EMBL/GenBank/DDBJ databases">
        <title>Comparative genomic analysis of Cohnella hashimotonis sp. nov., isolated from the International Space Station.</title>
        <authorList>
            <person name="Simpson A."/>
            <person name="Venkateswaran K."/>
        </authorList>
    </citation>
    <scope>NUCLEOTIDE SEQUENCE [LARGE SCALE GENOMIC DNA]</scope>
    <source>
        <strain evidence="3 4">DSM 18997</strain>
    </source>
</reference>
<dbReference type="InterPro" id="IPR036582">
    <property type="entry name" value="Mao_N_sf"/>
</dbReference>
<feature type="signal peptide" evidence="1">
    <location>
        <begin position="1"/>
        <end position="32"/>
    </location>
</feature>
<dbReference type="RefSeq" id="WP_277568369.1">
    <property type="nucleotide sequence ID" value="NZ_JAPDHZ010000006.1"/>
</dbReference>
<dbReference type="Gene3D" id="3.30.457.10">
    <property type="entry name" value="Copper amine oxidase-like, N-terminal domain"/>
    <property type="match status" value="1"/>
</dbReference>
<accession>A0A9X4QQ69</accession>
<protein>
    <submittedName>
        <fullName evidence="3">Copper amine oxidase N-terminal domain-containing protein</fullName>
    </submittedName>
</protein>
<dbReference type="InterPro" id="IPR012854">
    <property type="entry name" value="Cu_amine_oxidase-like_N"/>
</dbReference>
<dbReference type="AlphaFoldDB" id="A0A9X4QQ69"/>
<keyword evidence="1" id="KW-0732">Signal</keyword>
<evidence type="ECO:0000313" key="4">
    <source>
        <dbReference type="Proteomes" id="UP001153387"/>
    </source>
</evidence>
<evidence type="ECO:0000313" key="3">
    <source>
        <dbReference type="EMBL" id="MDG0794643.1"/>
    </source>
</evidence>
<keyword evidence="4" id="KW-1185">Reference proteome</keyword>
<dbReference type="Pfam" id="PF07833">
    <property type="entry name" value="Cu_amine_oxidN1"/>
    <property type="match status" value="1"/>
</dbReference>
<dbReference type="EMBL" id="JAPDHZ010000006">
    <property type="protein sequence ID" value="MDG0794643.1"/>
    <property type="molecule type" value="Genomic_DNA"/>
</dbReference>
<evidence type="ECO:0000259" key="2">
    <source>
        <dbReference type="Pfam" id="PF07833"/>
    </source>
</evidence>
<dbReference type="Proteomes" id="UP001153387">
    <property type="component" value="Unassembled WGS sequence"/>
</dbReference>
<evidence type="ECO:0000256" key="1">
    <source>
        <dbReference type="SAM" id="SignalP"/>
    </source>
</evidence>
<sequence>MSNSRVIFHPKMFLSFLLVLALAISSGTAAFAASSSAAATTEVVIKLKLGSGQMTVDGVASTVQPPFQKNGVTFIPLSVLTKGIGAQLQLTDNKKNDVDA</sequence>
<name>A0A9X4QQ69_9BACL</name>
<feature type="domain" description="Copper amine oxidase-like N-terminal" evidence="2">
    <location>
        <begin position="38"/>
        <end position="95"/>
    </location>
</feature>